<gene>
    <name evidence="4" type="ORF">DCHRY22_LOCUS1134</name>
</gene>
<dbReference type="PRINTS" id="PR00178">
    <property type="entry name" value="FATTYACIDBP"/>
</dbReference>
<evidence type="ECO:0000313" key="4">
    <source>
        <dbReference type="EMBL" id="CAG9559238.1"/>
    </source>
</evidence>
<dbReference type="InterPro" id="IPR012674">
    <property type="entry name" value="Calycin"/>
</dbReference>
<dbReference type="GO" id="GO:0008289">
    <property type="term" value="F:lipid binding"/>
    <property type="evidence" value="ECO:0007669"/>
    <property type="project" value="UniProtKB-KW"/>
</dbReference>
<evidence type="ECO:0000313" key="5">
    <source>
        <dbReference type="Proteomes" id="UP000789524"/>
    </source>
</evidence>
<organism evidence="4 5">
    <name type="scientific">Danaus chrysippus</name>
    <name type="common">African queen</name>
    <dbReference type="NCBI Taxonomy" id="151541"/>
    <lineage>
        <taxon>Eukaryota</taxon>
        <taxon>Metazoa</taxon>
        <taxon>Ecdysozoa</taxon>
        <taxon>Arthropoda</taxon>
        <taxon>Hexapoda</taxon>
        <taxon>Insecta</taxon>
        <taxon>Pterygota</taxon>
        <taxon>Neoptera</taxon>
        <taxon>Endopterygota</taxon>
        <taxon>Lepidoptera</taxon>
        <taxon>Glossata</taxon>
        <taxon>Ditrysia</taxon>
        <taxon>Papilionoidea</taxon>
        <taxon>Nymphalidae</taxon>
        <taxon>Danainae</taxon>
        <taxon>Danaini</taxon>
        <taxon>Danaina</taxon>
        <taxon>Danaus</taxon>
        <taxon>Anosia</taxon>
    </lineage>
</organism>
<sequence length="280" mass="31930">MEKYLGKKYKLKSSDNFEEYLKFIEVGLLSRKLVTSLSPVSVLTKNEDGSYSLTMITPIRKVVITFQLGVEFQEDRPDGIKVSLSDERVESFASLNQKQSLQKDGDDYVLIYDNPDGQRVIKFKNGVEFDEEVTPNCISSADKTTFKMDFLGKTYIKEKDENFKEFLVSLGVAEEKVNALVSFDQKNCLKKDGDDYLMIFNNPDGEKVLKFKNGVEFNEEIAPNVNSKTTFTLDGNVLHQVQNLGLCIINIKREFSADQLIMTITTNLWDGTARRYMKPV</sequence>
<accession>A0A8J2VVQ1</accession>
<keyword evidence="2" id="KW-0446">Lipid-binding</keyword>
<dbReference type="Proteomes" id="UP000789524">
    <property type="component" value="Unassembled WGS sequence"/>
</dbReference>
<protein>
    <submittedName>
        <fullName evidence="4">(African queen) hypothetical protein</fullName>
    </submittedName>
</protein>
<reference evidence="4" key="1">
    <citation type="submission" date="2021-09" db="EMBL/GenBank/DDBJ databases">
        <authorList>
            <person name="Martin H S."/>
        </authorList>
    </citation>
    <scope>NUCLEOTIDE SEQUENCE</scope>
</reference>
<keyword evidence="5" id="KW-1185">Reference proteome</keyword>
<name>A0A8J2VVQ1_9NEOP</name>
<evidence type="ECO:0000256" key="2">
    <source>
        <dbReference type="ARBA" id="ARBA00023121"/>
    </source>
</evidence>
<dbReference type="InterPro" id="IPR031259">
    <property type="entry name" value="ILBP"/>
</dbReference>
<dbReference type="InterPro" id="IPR000463">
    <property type="entry name" value="Fatty_acid-bd"/>
</dbReference>
<feature type="domain" description="Cytosolic fatty-acid binding proteins" evidence="3">
    <location>
        <begin position="7"/>
        <end position="24"/>
    </location>
</feature>
<dbReference type="OrthoDB" id="354351at2759"/>
<dbReference type="PANTHER" id="PTHR11955">
    <property type="entry name" value="FATTY ACID BINDING PROTEIN"/>
    <property type="match status" value="1"/>
</dbReference>
<comment type="caution">
    <text evidence="4">The sequence shown here is derived from an EMBL/GenBank/DDBJ whole genome shotgun (WGS) entry which is preliminary data.</text>
</comment>
<dbReference type="AlphaFoldDB" id="A0A8J2VVQ1"/>
<dbReference type="Gene3D" id="2.40.128.20">
    <property type="match status" value="2"/>
</dbReference>
<dbReference type="PROSITE" id="PS00214">
    <property type="entry name" value="FABP"/>
    <property type="match status" value="1"/>
</dbReference>
<dbReference type="EMBL" id="CAKASE010000043">
    <property type="protein sequence ID" value="CAG9559238.1"/>
    <property type="molecule type" value="Genomic_DNA"/>
</dbReference>
<evidence type="ECO:0000256" key="1">
    <source>
        <dbReference type="ARBA" id="ARBA00008390"/>
    </source>
</evidence>
<proteinExistence type="inferred from homology"/>
<evidence type="ECO:0000259" key="3">
    <source>
        <dbReference type="PROSITE" id="PS00214"/>
    </source>
</evidence>
<comment type="similarity">
    <text evidence="1">Belongs to the calycin superfamily. Fatty-acid binding protein (FABP) family.</text>
</comment>
<dbReference type="SUPFAM" id="SSF50814">
    <property type="entry name" value="Lipocalins"/>
    <property type="match status" value="2"/>
</dbReference>